<keyword evidence="5" id="KW-1185">Reference proteome</keyword>
<dbReference type="AlphaFoldDB" id="A0A0D2I325"/>
<dbReference type="InterPro" id="IPR020845">
    <property type="entry name" value="AMP-binding_CS"/>
</dbReference>
<dbReference type="PROSITE" id="PS00455">
    <property type="entry name" value="AMP_BINDING"/>
    <property type="match status" value="1"/>
</dbReference>
<organism evidence="4 5">
    <name type="scientific">Cladophialophora bantiana (strain ATCC 10958 / CBS 173.52 / CDC B-1940 / NIH 8579)</name>
    <name type="common">Xylohypha bantiana</name>
    <dbReference type="NCBI Taxonomy" id="1442370"/>
    <lineage>
        <taxon>Eukaryota</taxon>
        <taxon>Fungi</taxon>
        <taxon>Dikarya</taxon>
        <taxon>Ascomycota</taxon>
        <taxon>Pezizomycotina</taxon>
        <taxon>Eurotiomycetes</taxon>
        <taxon>Chaetothyriomycetidae</taxon>
        <taxon>Chaetothyriales</taxon>
        <taxon>Herpotrichiellaceae</taxon>
        <taxon>Cladophialophora</taxon>
    </lineage>
</organism>
<protein>
    <recommendedName>
        <fullName evidence="3">AMP-dependent synthetase/ligase domain-containing protein</fullName>
    </recommendedName>
</protein>
<sequence>MPADSTTAHPGRRLFPVAIDEIAENDPARTWASIPLSSTLSHGYRDISFRAFANAINRAARFIRTTFGSAAHFPTLAYVGKSDMRYHILSMAAAKTGYQILFSSHINSLAAHLNLLQLCDCHLFLSAEGVDVSDILAARSMNHAVCPELDELLDPTPAEKYPMPKTFDQAAQDTFLILHSSGTTGLPKPIRITHAQMAANDQITQLPEECQCGGPGFRRINPLNATAGRLIVPFAPFHVISTIILMCFTVFGKTTYVFGPSDRSMNATDLLDAIVYGKGNCIFCAPAVLEKYASSDQDLARLSSLSSITYGGGVLSPRAATILTNRLKDTTFTQFFGATETGWWALYQVGTEEMEYLSIDACHMGIEWRPVAADSETQPSSSAIAVGDSKSQPAATTTLHEPVIVRFKDPTAVSRQTVFQTFPHLSEYATGDLFAPHPSRPCTWKFAGRVDDLILFGHGIKFHPAGIEAKIQHGHDRVQDVLLWGDGHQQAIALIELTEEGLRDMERGGADAAQLRSEIELLIDQVNVEAPVIAKLTKTHVVFAAREKPLPRTSKGSLRRREAARVYRAEIDEVYRVHGDQMGSMMSRVH</sequence>
<dbReference type="OrthoDB" id="429813at2759"/>
<evidence type="ECO:0000259" key="3">
    <source>
        <dbReference type="Pfam" id="PF00501"/>
    </source>
</evidence>
<reference evidence="4" key="1">
    <citation type="submission" date="2015-01" db="EMBL/GenBank/DDBJ databases">
        <title>The Genome Sequence of Cladophialophora bantiana CBS 173.52.</title>
        <authorList>
            <consortium name="The Broad Institute Genomics Platform"/>
            <person name="Cuomo C."/>
            <person name="de Hoog S."/>
            <person name="Gorbushina A."/>
            <person name="Stielow B."/>
            <person name="Teixiera M."/>
            <person name="Abouelleil A."/>
            <person name="Chapman S.B."/>
            <person name="Priest M."/>
            <person name="Young S.K."/>
            <person name="Wortman J."/>
            <person name="Nusbaum C."/>
            <person name="Birren B."/>
        </authorList>
    </citation>
    <scope>NUCLEOTIDE SEQUENCE [LARGE SCALE GENOMIC DNA]</scope>
    <source>
        <strain evidence="4">CBS 173.52</strain>
    </source>
</reference>
<dbReference type="SUPFAM" id="SSF56801">
    <property type="entry name" value="Acetyl-CoA synthetase-like"/>
    <property type="match status" value="1"/>
</dbReference>
<evidence type="ECO:0000313" key="5">
    <source>
        <dbReference type="Proteomes" id="UP000053789"/>
    </source>
</evidence>
<dbReference type="PANTHER" id="PTHR43439:SF2">
    <property type="entry name" value="ENZYME, PUTATIVE (JCVI)-RELATED"/>
    <property type="match status" value="1"/>
</dbReference>
<name>A0A0D2I325_CLAB1</name>
<dbReference type="Gene3D" id="3.40.50.12780">
    <property type="entry name" value="N-terminal domain of ligase-like"/>
    <property type="match status" value="1"/>
</dbReference>
<dbReference type="VEuPathDB" id="FungiDB:Z519_08205"/>
<gene>
    <name evidence="4" type="ORF">Z519_08205</name>
</gene>
<dbReference type="RefSeq" id="XP_016617978.1">
    <property type="nucleotide sequence ID" value="XM_016765933.1"/>
</dbReference>
<dbReference type="Pfam" id="PF23562">
    <property type="entry name" value="AMP-binding_C_3"/>
    <property type="match status" value="1"/>
</dbReference>
<feature type="domain" description="AMP-dependent synthetase/ligase" evidence="3">
    <location>
        <begin position="42"/>
        <end position="350"/>
    </location>
</feature>
<proteinExistence type="predicted"/>
<dbReference type="Pfam" id="PF00501">
    <property type="entry name" value="AMP-binding"/>
    <property type="match status" value="1"/>
</dbReference>
<dbReference type="InterPro" id="IPR051414">
    <property type="entry name" value="Adenylate-forming_Reductase"/>
</dbReference>
<evidence type="ECO:0000256" key="2">
    <source>
        <dbReference type="ARBA" id="ARBA00022553"/>
    </source>
</evidence>
<keyword evidence="1" id="KW-0596">Phosphopantetheine</keyword>
<dbReference type="InterPro" id="IPR042099">
    <property type="entry name" value="ANL_N_sf"/>
</dbReference>
<evidence type="ECO:0000313" key="4">
    <source>
        <dbReference type="EMBL" id="KIW91309.1"/>
    </source>
</evidence>
<keyword evidence="2" id="KW-0597">Phosphoprotein</keyword>
<dbReference type="GeneID" id="27701133"/>
<dbReference type="InterPro" id="IPR000873">
    <property type="entry name" value="AMP-dep_synth/lig_dom"/>
</dbReference>
<evidence type="ECO:0000256" key="1">
    <source>
        <dbReference type="ARBA" id="ARBA00022450"/>
    </source>
</evidence>
<dbReference type="Proteomes" id="UP000053789">
    <property type="component" value="Unassembled WGS sequence"/>
</dbReference>
<accession>A0A0D2I325</accession>
<dbReference type="HOGENOM" id="CLU_002220_3_1_1"/>
<dbReference type="EMBL" id="KN846991">
    <property type="protein sequence ID" value="KIW91309.1"/>
    <property type="molecule type" value="Genomic_DNA"/>
</dbReference>
<dbReference type="PANTHER" id="PTHR43439">
    <property type="entry name" value="PHENYLACETATE-COENZYME A LIGASE"/>
    <property type="match status" value="1"/>
</dbReference>